<protein>
    <recommendedName>
        <fullName evidence="2">GTP cyclohydrolase FolE2</fullName>
        <ecNumber evidence="2">3.5.4.16</ecNumber>
    </recommendedName>
</protein>
<dbReference type="UniPathway" id="UPA00848">
    <property type="reaction ID" value="UER00151"/>
</dbReference>
<evidence type="ECO:0000256" key="1">
    <source>
        <dbReference type="ARBA" id="ARBA00022801"/>
    </source>
</evidence>
<sequence>MNDTQGSQDVREVDLQRVGVKNVVLPFRIQEQAGGIQTVQTTVQLSVDLPRQYKGTHMSRFIEILEAWKDQPSSSGQLEHILQDTRERLSADRAHIQAAFKYFVEKSAPVSGQRSTMWYDCRFHAMLCKELGYDLVVGVVVPITTVCPCSKEISVAGAHNQRAWLRVNLRTVPGHFLWLEELIAQLESFGSCEIYPLVKRPDEKYVTEKGYFNPKFVEDVLRDVVLWLRAHPLVTWFEVECEADESIHLHNAFAYQLEPVPAAINVFTRDLRHQDVPPPHELLAVVGAGANGKNGLNGSDGNAHGNGKSGHALPDVAARHP</sequence>
<dbReference type="NCBIfam" id="NF010200">
    <property type="entry name" value="PRK13674.1-1"/>
    <property type="match status" value="1"/>
</dbReference>
<dbReference type="InterPro" id="IPR022838">
    <property type="entry name" value="GTP_cyclohydrolase_FolE2"/>
</dbReference>
<accession>A0A6J4HZL5</accession>
<keyword evidence="1 2" id="KW-0378">Hydrolase</keyword>
<dbReference type="Pfam" id="PF02649">
    <property type="entry name" value="GCHY-1"/>
    <property type="match status" value="1"/>
</dbReference>
<feature type="site" description="May be catalytically important" evidence="2">
    <location>
        <position position="147"/>
    </location>
</feature>
<dbReference type="EC" id="3.5.4.16" evidence="2"/>
<evidence type="ECO:0000256" key="3">
    <source>
        <dbReference type="SAM" id="MobiDB-lite"/>
    </source>
</evidence>
<comment type="catalytic activity">
    <reaction evidence="2">
        <text>GTP + H2O = 7,8-dihydroneopterin 3'-triphosphate + formate + H(+)</text>
        <dbReference type="Rhea" id="RHEA:17473"/>
        <dbReference type="ChEBI" id="CHEBI:15377"/>
        <dbReference type="ChEBI" id="CHEBI:15378"/>
        <dbReference type="ChEBI" id="CHEBI:15740"/>
        <dbReference type="ChEBI" id="CHEBI:37565"/>
        <dbReference type="ChEBI" id="CHEBI:58462"/>
        <dbReference type="EC" id="3.5.4.16"/>
    </reaction>
</comment>
<comment type="pathway">
    <text evidence="2">Cofactor biosynthesis; 7,8-dihydroneopterin triphosphate biosynthesis; 7,8-dihydroneopterin triphosphate from GTP: step 1/1.</text>
</comment>
<dbReference type="GO" id="GO:0046654">
    <property type="term" value="P:tetrahydrofolate biosynthetic process"/>
    <property type="evidence" value="ECO:0007669"/>
    <property type="project" value="UniProtKB-UniRule"/>
</dbReference>
<dbReference type="InterPro" id="IPR003801">
    <property type="entry name" value="GTP_cyclohydrolase_FolE2/MptA"/>
</dbReference>
<dbReference type="GO" id="GO:0003934">
    <property type="term" value="F:GTP cyclohydrolase I activity"/>
    <property type="evidence" value="ECO:0007669"/>
    <property type="project" value="UniProtKB-UniRule"/>
</dbReference>
<dbReference type="EMBL" id="CADCTC010000083">
    <property type="protein sequence ID" value="CAA9237188.1"/>
    <property type="molecule type" value="Genomic_DNA"/>
</dbReference>
<name>A0A6J4HZL5_9CHLR</name>
<gene>
    <name evidence="2" type="primary">folE2</name>
    <name evidence="4" type="ORF">AVDCRST_MAG77-1524</name>
</gene>
<comment type="function">
    <text evidence="2">Converts GTP to 7,8-dihydroneopterin triphosphate.</text>
</comment>
<proteinExistence type="inferred from homology"/>
<dbReference type="PANTHER" id="PTHR36445">
    <property type="entry name" value="GTP CYCLOHYDROLASE MPTA"/>
    <property type="match status" value="1"/>
</dbReference>
<organism evidence="4">
    <name type="scientific">uncultured Chloroflexota bacterium</name>
    <dbReference type="NCBI Taxonomy" id="166587"/>
    <lineage>
        <taxon>Bacteria</taxon>
        <taxon>Bacillati</taxon>
        <taxon>Chloroflexota</taxon>
        <taxon>environmental samples</taxon>
    </lineage>
</organism>
<evidence type="ECO:0000313" key="4">
    <source>
        <dbReference type="EMBL" id="CAA9237188.1"/>
    </source>
</evidence>
<dbReference type="PANTHER" id="PTHR36445:SF1">
    <property type="entry name" value="GTP CYCLOHYDROLASE MPTA"/>
    <property type="match status" value="1"/>
</dbReference>
<feature type="region of interest" description="Disordered" evidence="3">
    <location>
        <begin position="294"/>
        <end position="321"/>
    </location>
</feature>
<dbReference type="Gene3D" id="3.10.270.10">
    <property type="entry name" value="Urate Oxidase"/>
    <property type="match status" value="1"/>
</dbReference>
<evidence type="ECO:0000256" key="2">
    <source>
        <dbReference type="HAMAP-Rule" id="MF_01527"/>
    </source>
</evidence>
<comment type="similarity">
    <text evidence="2">Belongs to the GTP cyclohydrolase IV family.</text>
</comment>
<reference evidence="4" key="1">
    <citation type="submission" date="2020-02" db="EMBL/GenBank/DDBJ databases">
        <authorList>
            <person name="Meier V. D."/>
        </authorList>
    </citation>
    <scope>NUCLEOTIDE SEQUENCE</scope>
    <source>
        <strain evidence="4">AVDCRST_MAG77</strain>
    </source>
</reference>
<dbReference type="AlphaFoldDB" id="A0A6J4HZL5"/>
<dbReference type="HAMAP" id="MF_01527_B">
    <property type="entry name" value="GTP_cyclohydrol_B"/>
    <property type="match status" value="1"/>
</dbReference>